<reference evidence="4" key="1">
    <citation type="submission" date="2025-08" db="UniProtKB">
        <authorList>
            <consortium name="RefSeq"/>
        </authorList>
    </citation>
    <scope>IDENTIFICATION</scope>
    <source>
        <tissue evidence="4">Whole Larva</tissue>
    </source>
</reference>
<keyword evidence="1 2" id="KW-0732">Signal</keyword>
<dbReference type="Gene3D" id="2.70.220.10">
    <property type="entry name" value="Ganglioside GM2 activator"/>
    <property type="match status" value="1"/>
</dbReference>
<dbReference type="GeneID" id="108563041"/>
<evidence type="ECO:0000313" key="3">
    <source>
        <dbReference type="Proteomes" id="UP000695000"/>
    </source>
</evidence>
<accession>A0ABM1MR74</accession>
<feature type="signal peptide" evidence="2">
    <location>
        <begin position="1"/>
        <end position="20"/>
    </location>
</feature>
<sequence length="182" mass="21097">MAKVVCYILVALWLAARGQSKYTAYFKNKALKFDKFLEPCKDYNRQHNAIDLRNVTITGNSTTFDYDAVMHRQINDVTLQLHFWRCSSREALDTCMPLTSFKCRNICEFLDSTKEFWSPAILCAKPNIACPLQKAVYRGRECSLNLNAFHFFPLGTAYWKVRFTLLNNKREILCAMIEGGIR</sequence>
<feature type="chain" id="PRO_5046490975" evidence="2">
    <location>
        <begin position="21"/>
        <end position="182"/>
    </location>
</feature>
<evidence type="ECO:0000256" key="1">
    <source>
        <dbReference type="ARBA" id="ARBA00022729"/>
    </source>
</evidence>
<gene>
    <name evidence="4" type="primary">LOC108563041</name>
</gene>
<protein>
    <submittedName>
        <fullName evidence="4">Uncharacterized protein LOC108563041</fullName>
    </submittedName>
</protein>
<dbReference type="RefSeq" id="XP_017777074.1">
    <property type="nucleotide sequence ID" value="XM_017921585.1"/>
</dbReference>
<dbReference type="Proteomes" id="UP000695000">
    <property type="component" value="Unplaced"/>
</dbReference>
<proteinExistence type="predicted"/>
<evidence type="ECO:0000256" key="2">
    <source>
        <dbReference type="SAM" id="SignalP"/>
    </source>
</evidence>
<dbReference type="InterPro" id="IPR036846">
    <property type="entry name" value="GM2-AP_sf"/>
</dbReference>
<evidence type="ECO:0000313" key="4">
    <source>
        <dbReference type="RefSeq" id="XP_017777074.1"/>
    </source>
</evidence>
<organism evidence="3 4">
    <name type="scientific">Nicrophorus vespilloides</name>
    <name type="common">Boreal carrion beetle</name>
    <dbReference type="NCBI Taxonomy" id="110193"/>
    <lineage>
        <taxon>Eukaryota</taxon>
        <taxon>Metazoa</taxon>
        <taxon>Ecdysozoa</taxon>
        <taxon>Arthropoda</taxon>
        <taxon>Hexapoda</taxon>
        <taxon>Insecta</taxon>
        <taxon>Pterygota</taxon>
        <taxon>Neoptera</taxon>
        <taxon>Endopterygota</taxon>
        <taxon>Coleoptera</taxon>
        <taxon>Polyphaga</taxon>
        <taxon>Staphyliniformia</taxon>
        <taxon>Silphidae</taxon>
        <taxon>Nicrophorinae</taxon>
        <taxon>Nicrophorus</taxon>
    </lineage>
</organism>
<keyword evidence="3" id="KW-1185">Reference proteome</keyword>
<name>A0ABM1MR74_NICVS</name>